<name>A0A1Q9CLQ4_SYMMI</name>
<protein>
    <submittedName>
        <fullName evidence="1">Uncharacterized protein</fullName>
    </submittedName>
</protein>
<gene>
    <name evidence="1" type="ORF">AK812_SmicGene35361</name>
</gene>
<evidence type="ECO:0000313" key="1">
    <source>
        <dbReference type="EMBL" id="OLP83840.1"/>
    </source>
</evidence>
<sequence>MEGVTEVYAFQTALDLHACYEGLPWLQERCCGSGFLAECDSPPFFSWHRCCVSKVSLTILEDGHCFEEPAALRPPQLHPSSAEPFVFLWDAKTGGNTMRHLMVEGLAKEGLLSHAHVSGSIHPNIAGTPFLAKSCKGVYMVHASAKKKNIDIVGPEASAQENYAPSVLRQLVAVGGHFDWRTMSALGCGPQRRPRCVVFLRNPLASQLHLSCRDAMAESCAPAVADSPIMSADKAGITDETLREILEARNLGLTSDPSFSF</sequence>
<keyword evidence="2" id="KW-1185">Reference proteome</keyword>
<accession>A0A1Q9CLQ4</accession>
<dbReference type="EMBL" id="LSRX01001089">
    <property type="protein sequence ID" value="OLP83840.1"/>
    <property type="molecule type" value="Genomic_DNA"/>
</dbReference>
<dbReference type="Proteomes" id="UP000186817">
    <property type="component" value="Unassembled WGS sequence"/>
</dbReference>
<dbReference type="AlphaFoldDB" id="A0A1Q9CLQ4"/>
<organism evidence="1 2">
    <name type="scientific">Symbiodinium microadriaticum</name>
    <name type="common">Dinoflagellate</name>
    <name type="synonym">Zooxanthella microadriatica</name>
    <dbReference type="NCBI Taxonomy" id="2951"/>
    <lineage>
        <taxon>Eukaryota</taxon>
        <taxon>Sar</taxon>
        <taxon>Alveolata</taxon>
        <taxon>Dinophyceae</taxon>
        <taxon>Suessiales</taxon>
        <taxon>Symbiodiniaceae</taxon>
        <taxon>Symbiodinium</taxon>
    </lineage>
</organism>
<evidence type="ECO:0000313" key="2">
    <source>
        <dbReference type="Proteomes" id="UP000186817"/>
    </source>
</evidence>
<comment type="caution">
    <text evidence="1">The sequence shown here is derived from an EMBL/GenBank/DDBJ whole genome shotgun (WGS) entry which is preliminary data.</text>
</comment>
<reference evidence="1 2" key="1">
    <citation type="submission" date="2016-02" db="EMBL/GenBank/DDBJ databases">
        <title>Genome analysis of coral dinoflagellate symbionts highlights evolutionary adaptations to a symbiotic lifestyle.</title>
        <authorList>
            <person name="Aranda M."/>
            <person name="Li Y."/>
            <person name="Liew Y.J."/>
            <person name="Baumgarten S."/>
            <person name="Simakov O."/>
            <person name="Wilson M."/>
            <person name="Piel J."/>
            <person name="Ashoor H."/>
            <person name="Bougouffa S."/>
            <person name="Bajic V.B."/>
            <person name="Ryu T."/>
            <person name="Ravasi T."/>
            <person name="Bayer T."/>
            <person name="Micklem G."/>
            <person name="Kim H."/>
            <person name="Bhak J."/>
            <person name="Lajeunesse T.C."/>
            <person name="Voolstra C.R."/>
        </authorList>
    </citation>
    <scope>NUCLEOTIDE SEQUENCE [LARGE SCALE GENOMIC DNA]</scope>
    <source>
        <strain evidence="1 2">CCMP2467</strain>
    </source>
</reference>
<proteinExistence type="predicted"/>